<dbReference type="EMBL" id="HBGT01025394">
    <property type="protein sequence ID" value="CAD9434511.1"/>
    <property type="molecule type" value="Transcribed_RNA"/>
</dbReference>
<evidence type="ECO:0000313" key="1">
    <source>
        <dbReference type="EMBL" id="CAD9434511.1"/>
    </source>
</evidence>
<accession>A0A7S2CT38</accession>
<sequence length="107" mass="11040">MAMAMAVAVGVGGTSSMVGGVSAAWADDIPAGCVYTGPNTSPYKYQRGNGNLNCGEGFVKGFAGEELIFTPLLLSVLYFAQKKGILPSGLQSTLDKATDTSTGRKKK</sequence>
<reference evidence="1" key="1">
    <citation type="submission" date="2021-01" db="EMBL/GenBank/DDBJ databases">
        <authorList>
            <person name="Corre E."/>
            <person name="Pelletier E."/>
            <person name="Niang G."/>
            <person name="Scheremetjew M."/>
            <person name="Finn R."/>
            <person name="Kale V."/>
            <person name="Holt S."/>
            <person name="Cochrane G."/>
            <person name="Meng A."/>
            <person name="Brown T."/>
            <person name="Cohen L."/>
        </authorList>
    </citation>
    <scope>NUCLEOTIDE SEQUENCE</scope>
    <source>
        <strain evidence="1">RCC1693</strain>
    </source>
</reference>
<name>A0A7S2CT38_9STRA</name>
<protein>
    <submittedName>
        <fullName evidence="1">Uncharacterized protein</fullName>
    </submittedName>
</protein>
<gene>
    <name evidence="1" type="ORF">FPAR1323_LOCUS13182</name>
</gene>
<proteinExistence type="predicted"/>
<organism evidence="1">
    <name type="scientific">Florenciella parvula</name>
    <dbReference type="NCBI Taxonomy" id="236787"/>
    <lineage>
        <taxon>Eukaryota</taxon>
        <taxon>Sar</taxon>
        <taxon>Stramenopiles</taxon>
        <taxon>Ochrophyta</taxon>
        <taxon>Dictyochophyceae</taxon>
        <taxon>Florenciellales</taxon>
        <taxon>Florenciella</taxon>
    </lineage>
</organism>
<dbReference type="AlphaFoldDB" id="A0A7S2CT38"/>